<feature type="compositionally biased region" description="Acidic residues" evidence="2">
    <location>
        <begin position="78"/>
        <end position="88"/>
    </location>
</feature>
<comment type="caution">
    <text evidence="4">The sequence shown here is derived from an EMBL/GenBank/DDBJ whole genome shotgun (WGS) entry which is preliminary data.</text>
</comment>
<reference evidence="4" key="2">
    <citation type="journal article" date="2015" name="Genome Biol.">
        <title>Comparative genomics of Steinernema reveals deeply conserved gene regulatory networks.</title>
        <authorList>
            <person name="Dillman A.R."/>
            <person name="Macchietto M."/>
            <person name="Porter C.F."/>
            <person name="Rogers A."/>
            <person name="Williams B."/>
            <person name="Antoshechkin I."/>
            <person name="Lee M.M."/>
            <person name="Goodwin Z."/>
            <person name="Lu X."/>
            <person name="Lewis E.E."/>
            <person name="Goodrich-Blair H."/>
            <person name="Stock S.P."/>
            <person name="Adams B.J."/>
            <person name="Sternberg P.W."/>
            <person name="Mortazavi A."/>
        </authorList>
    </citation>
    <scope>NUCLEOTIDE SEQUENCE [LARGE SCALE GENOMIC DNA]</scope>
    <source>
        <strain evidence="4">ALL</strain>
    </source>
</reference>
<proteinExistence type="inferred from homology"/>
<evidence type="ECO:0000259" key="3">
    <source>
        <dbReference type="Pfam" id="PF08574"/>
    </source>
</evidence>
<protein>
    <recommendedName>
        <fullName evidence="3">Transcription factor Iwr1 domain-containing protein</fullName>
    </recommendedName>
</protein>
<feature type="region of interest" description="Disordered" evidence="2">
    <location>
        <begin position="69"/>
        <end position="88"/>
    </location>
</feature>
<comment type="similarity">
    <text evidence="1">Belongs to the IWR1/SLC7A6OS family.</text>
</comment>
<sequence>MLRNKDEINFVSDLSTYYDREQEEASHQSEDSNAENHYSNDYPEDESEERGIDDEFRMDTYGYRHGRDGFYDYYGSEEAGDIERDDDW</sequence>
<feature type="region of interest" description="Disordered" evidence="2">
    <location>
        <begin position="1"/>
        <end position="57"/>
    </location>
</feature>
<evidence type="ECO:0000256" key="2">
    <source>
        <dbReference type="SAM" id="MobiDB-lite"/>
    </source>
</evidence>
<feature type="compositionally biased region" description="Basic and acidic residues" evidence="2">
    <location>
        <begin position="18"/>
        <end position="30"/>
    </location>
</feature>
<dbReference type="EMBL" id="AZBU02000004">
    <property type="protein sequence ID" value="TKR81554.1"/>
    <property type="molecule type" value="Genomic_DNA"/>
</dbReference>
<gene>
    <name evidence="4" type="ORF">L596_015407</name>
</gene>
<reference evidence="4" key="3">
    <citation type="journal article" date="2019" name="G3 (Bethesda)">
        <title>Hybrid Assembly of the Genome of the Entomopathogenic Nematode Steinernema carpocapsae Identifies the X-Chromosome.</title>
        <authorList>
            <person name="Serra L."/>
            <person name="Macchietto M."/>
            <person name="Macias-Munoz A."/>
            <person name="McGill C.J."/>
            <person name="Rodriguez I.M."/>
            <person name="Rodriguez B."/>
            <person name="Murad R."/>
            <person name="Mortazavi A."/>
        </authorList>
    </citation>
    <scope>NUCLEOTIDE SEQUENCE</scope>
    <source>
        <strain evidence="4">ALL</strain>
    </source>
</reference>
<dbReference type="OrthoDB" id="6255506at2759"/>
<organism evidence="4">
    <name type="scientific">Steinernema carpocapsae</name>
    <name type="common">Entomopathogenic nematode</name>
    <dbReference type="NCBI Taxonomy" id="34508"/>
    <lineage>
        <taxon>Eukaryota</taxon>
        <taxon>Metazoa</taxon>
        <taxon>Ecdysozoa</taxon>
        <taxon>Nematoda</taxon>
        <taxon>Chromadorea</taxon>
        <taxon>Rhabditida</taxon>
        <taxon>Tylenchina</taxon>
        <taxon>Panagrolaimomorpha</taxon>
        <taxon>Strongyloidoidea</taxon>
        <taxon>Steinernematidae</taxon>
        <taxon>Steinernema</taxon>
    </lineage>
</organism>
<name>A0A4U5NFG9_STECR</name>
<evidence type="ECO:0000256" key="1">
    <source>
        <dbReference type="ARBA" id="ARBA00010218"/>
    </source>
</evidence>
<evidence type="ECO:0000313" key="4">
    <source>
        <dbReference type="EMBL" id="TKR81554.1"/>
    </source>
</evidence>
<dbReference type="InterPro" id="IPR013883">
    <property type="entry name" value="TF_Iwr1_dom"/>
</dbReference>
<accession>A0A4U5NFG9</accession>
<dbReference type="Pfam" id="PF08574">
    <property type="entry name" value="Iwr1"/>
    <property type="match status" value="1"/>
</dbReference>
<dbReference type="AlphaFoldDB" id="A0A4U5NFG9"/>
<feature type="domain" description="Transcription factor Iwr1" evidence="3">
    <location>
        <begin position="16"/>
        <end position="46"/>
    </location>
</feature>
<reference evidence="4" key="1">
    <citation type="submission" date="2013-11" db="EMBL/GenBank/DDBJ databases">
        <authorList>
            <person name="Sternberg P."/>
            <person name="Dillman A."/>
            <person name="Macchietto M."/>
        </authorList>
    </citation>
    <scope>NUCLEOTIDE SEQUENCE</scope>
    <source>
        <strain evidence="4">ALL</strain>
    </source>
</reference>